<feature type="region of interest" description="Disordered" evidence="1">
    <location>
        <begin position="21"/>
        <end position="41"/>
    </location>
</feature>
<reference evidence="2" key="2">
    <citation type="journal article" date="2015" name="Fish Shellfish Immunol.">
        <title>Early steps in the European eel (Anguilla anguilla)-Vibrio vulnificus interaction in the gills: Role of the RtxA13 toxin.</title>
        <authorList>
            <person name="Callol A."/>
            <person name="Pajuelo D."/>
            <person name="Ebbesson L."/>
            <person name="Teles M."/>
            <person name="MacKenzie S."/>
            <person name="Amaro C."/>
        </authorList>
    </citation>
    <scope>NUCLEOTIDE SEQUENCE</scope>
</reference>
<evidence type="ECO:0000256" key="1">
    <source>
        <dbReference type="SAM" id="MobiDB-lite"/>
    </source>
</evidence>
<sequence>MLCCVVLFAKACHKDALQRAEENGAGTRPGLPKSKQARLNS</sequence>
<reference evidence="2" key="1">
    <citation type="submission" date="2014-11" db="EMBL/GenBank/DDBJ databases">
        <authorList>
            <person name="Amaro Gonzalez C."/>
        </authorList>
    </citation>
    <scope>NUCLEOTIDE SEQUENCE</scope>
</reference>
<proteinExistence type="predicted"/>
<evidence type="ECO:0000313" key="2">
    <source>
        <dbReference type="EMBL" id="JAH51715.1"/>
    </source>
</evidence>
<name>A0A0E9TFL4_ANGAN</name>
<dbReference type="EMBL" id="GBXM01056862">
    <property type="protein sequence ID" value="JAH51715.1"/>
    <property type="molecule type" value="Transcribed_RNA"/>
</dbReference>
<protein>
    <submittedName>
        <fullName evidence="2">Uncharacterized protein</fullName>
    </submittedName>
</protein>
<organism evidence="2">
    <name type="scientific">Anguilla anguilla</name>
    <name type="common">European freshwater eel</name>
    <name type="synonym">Muraena anguilla</name>
    <dbReference type="NCBI Taxonomy" id="7936"/>
    <lineage>
        <taxon>Eukaryota</taxon>
        <taxon>Metazoa</taxon>
        <taxon>Chordata</taxon>
        <taxon>Craniata</taxon>
        <taxon>Vertebrata</taxon>
        <taxon>Euteleostomi</taxon>
        <taxon>Actinopterygii</taxon>
        <taxon>Neopterygii</taxon>
        <taxon>Teleostei</taxon>
        <taxon>Anguilliformes</taxon>
        <taxon>Anguillidae</taxon>
        <taxon>Anguilla</taxon>
    </lineage>
</organism>
<accession>A0A0E9TFL4</accession>
<dbReference type="AlphaFoldDB" id="A0A0E9TFL4"/>